<sequence length="127" mass="14650">MTKDQLDLLQEHLDVGKGRMELVQQDVDRCLQINGQSADGHCRKGQLLLQLSRPWDAKDAFRVAIELDKNNKEAAAGYQRCLTVLDQDVHQARVRISQQPGVRRCLQDQRMKEALKLMQEDPMQARR</sequence>
<keyword evidence="2" id="KW-1185">Reference proteome</keyword>
<dbReference type="Proteomes" id="UP000440578">
    <property type="component" value="Unassembled WGS sequence"/>
</dbReference>
<evidence type="ECO:0000313" key="2">
    <source>
        <dbReference type="Proteomes" id="UP000440578"/>
    </source>
</evidence>
<dbReference type="InterPro" id="IPR011990">
    <property type="entry name" value="TPR-like_helical_dom_sf"/>
</dbReference>
<reference evidence="1 2" key="1">
    <citation type="submission" date="2019-07" db="EMBL/GenBank/DDBJ databases">
        <title>Draft genome assembly of a fouling barnacle, Amphibalanus amphitrite (Darwin, 1854): The first reference genome for Thecostraca.</title>
        <authorList>
            <person name="Kim W."/>
        </authorList>
    </citation>
    <scope>NUCLEOTIDE SEQUENCE [LARGE SCALE GENOMIC DNA]</scope>
    <source>
        <strain evidence="1">SNU_AA5</strain>
        <tissue evidence="1">Soma without cirri and trophi</tissue>
    </source>
</reference>
<organism evidence="1 2">
    <name type="scientific">Amphibalanus amphitrite</name>
    <name type="common">Striped barnacle</name>
    <name type="synonym">Balanus amphitrite</name>
    <dbReference type="NCBI Taxonomy" id="1232801"/>
    <lineage>
        <taxon>Eukaryota</taxon>
        <taxon>Metazoa</taxon>
        <taxon>Ecdysozoa</taxon>
        <taxon>Arthropoda</taxon>
        <taxon>Crustacea</taxon>
        <taxon>Multicrustacea</taxon>
        <taxon>Cirripedia</taxon>
        <taxon>Thoracica</taxon>
        <taxon>Thoracicalcarea</taxon>
        <taxon>Balanomorpha</taxon>
        <taxon>Balanoidea</taxon>
        <taxon>Balanidae</taxon>
        <taxon>Amphibalaninae</taxon>
        <taxon>Amphibalanus</taxon>
    </lineage>
</organism>
<protein>
    <submittedName>
        <fullName evidence="1">Stress-induced-phosphoprotein 1</fullName>
    </submittedName>
</protein>
<dbReference type="SUPFAM" id="SSF48452">
    <property type="entry name" value="TPR-like"/>
    <property type="match status" value="1"/>
</dbReference>
<proteinExistence type="predicted"/>
<gene>
    <name evidence="1" type="primary">sti-1</name>
    <name evidence="1" type="ORF">FJT64_018273</name>
</gene>
<comment type="caution">
    <text evidence="1">The sequence shown here is derived from an EMBL/GenBank/DDBJ whole genome shotgun (WGS) entry which is preliminary data.</text>
</comment>
<dbReference type="Gene3D" id="1.25.40.10">
    <property type="entry name" value="Tetratricopeptide repeat domain"/>
    <property type="match status" value="1"/>
</dbReference>
<evidence type="ECO:0000313" key="1">
    <source>
        <dbReference type="EMBL" id="KAF0310860.1"/>
    </source>
</evidence>
<accession>A0A6A4X465</accession>
<dbReference type="EMBL" id="VIIS01000287">
    <property type="protein sequence ID" value="KAF0310860.1"/>
    <property type="molecule type" value="Genomic_DNA"/>
</dbReference>
<dbReference type="AlphaFoldDB" id="A0A6A4X465"/>
<name>A0A6A4X465_AMPAM</name>